<dbReference type="InterPro" id="IPR000010">
    <property type="entry name" value="Cystatin_dom"/>
</dbReference>
<dbReference type="PANTHER" id="PTHR47364:SF2">
    <property type="entry name" value="CYSTEINE PROTEINASE INHIBITOR 5"/>
    <property type="match status" value="1"/>
</dbReference>
<evidence type="ECO:0000256" key="1">
    <source>
        <dbReference type="ARBA" id="ARBA00022690"/>
    </source>
</evidence>
<gene>
    <name evidence="5" type="ORF">RJT34_29659</name>
</gene>
<feature type="signal peptide" evidence="3">
    <location>
        <begin position="1"/>
        <end position="23"/>
    </location>
</feature>
<dbReference type="PANTHER" id="PTHR47364">
    <property type="entry name" value="CYSTEINE PROTEINASE INHIBITOR 5"/>
    <property type="match status" value="1"/>
</dbReference>
<feature type="domain" description="Cystatin" evidence="4">
    <location>
        <begin position="32"/>
        <end position="104"/>
    </location>
</feature>
<dbReference type="InterPro" id="IPR046350">
    <property type="entry name" value="Cystatin_sf"/>
</dbReference>
<evidence type="ECO:0000313" key="5">
    <source>
        <dbReference type="EMBL" id="KAK7262099.1"/>
    </source>
</evidence>
<keyword evidence="6" id="KW-1185">Reference proteome</keyword>
<name>A0AAN9ES20_CLITE</name>
<dbReference type="SUPFAM" id="SSF54403">
    <property type="entry name" value="Cystatin/monellin"/>
    <property type="match status" value="1"/>
</dbReference>
<evidence type="ECO:0000256" key="2">
    <source>
        <dbReference type="ARBA" id="ARBA00022704"/>
    </source>
</evidence>
<comment type="caution">
    <text evidence="5">The sequence shown here is derived from an EMBL/GenBank/DDBJ whole genome shotgun (WGS) entry which is preliminary data.</text>
</comment>
<organism evidence="5 6">
    <name type="scientific">Clitoria ternatea</name>
    <name type="common">Butterfly pea</name>
    <dbReference type="NCBI Taxonomy" id="43366"/>
    <lineage>
        <taxon>Eukaryota</taxon>
        <taxon>Viridiplantae</taxon>
        <taxon>Streptophyta</taxon>
        <taxon>Embryophyta</taxon>
        <taxon>Tracheophyta</taxon>
        <taxon>Spermatophyta</taxon>
        <taxon>Magnoliopsida</taxon>
        <taxon>eudicotyledons</taxon>
        <taxon>Gunneridae</taxon>
        <taxon>Pentapetalae</taxon>
        <taxon>rosids</taxon>
        <taxon>fabids</taxon>
        <taxon>Fabales</taxon>
        <taxon>Fabaceae</taxon>
        <taxon>Papilionoideae</taxon>
        <taxon>50 kb inversion clade</taxon>
        <taxon>NPAAA clade</taxon>
        <taxon>indigoferoid/millettioid clade</taxon>
        <taxon>Phaseoleae</taxon>
        <taxon>Clitoria</taxon>
    </lineage>
</organism>
<evidence type="ECO:0000313" key="6">
    <source>
        <dbReference type="Proteomes" id="UP001359559"/>
    </source>
</evidence>
<reference evidence="5 6" key="1">
    <citation type="submission" date="2024-01" db="EMBL/GenBank/DDBJ databases">
        <title>The genomes of 5 underutilized Papilionoideae crops provide insights into root nodulation and disease resistance.</title>
        <authorList>
            <person name="Yuan L."/>
        </authorList>
    </citation>
    <scope>NUCLEOTIDE SEQUENCE [LARGE SCALE GENOMIC DNA]</scope>
    <source>
        <strain evidence="5">LY-2023</strain>
        <tissue evidence="5">Leaf</tissue>
    </source>
</reference>
<keyword evidence="3" id="KW-0732">Signal</keyword>
<dbReference type="GO" id="GO:0004869">
    <property type="term" value="F:cysteine-type endopeptidase inhibitor activity"/>
    <property type="evidence" value="ECO:0007669"/>
    <property type="project" value="UniProtKB-KW"/>
</dbReference>
<feature type="chain" id="PRO_5042884817" description="Cystatin domain-containing protein" evidence="3">
    <location>
        <begin position="24"/>
        <end position="121"/>
    </location>
</feature>
<dbReference type="AlphaFoldDB" id="A0AAN9ES20"/>
<dbReference type="EMBL" id="JAYKXN010000008">
    <property type="protein sequence ID" value="KAK7262099.1"/>
    <property type="molecule type" value="Genomic_DNA"/>
</dbReference>
<protein>
    <recommendedName>
        <fullName evidence="4">Cystatin domain-containing protein</fullName>
    </recommendedName>
</protein>
<keyword evidence="1" id="KW-0646">Protease inhibitor</keyword>
<proteinExistence type="predicted"/>
<keyword evidence="2" id="KW-0789">Thiol protease inhibitor</keyword>
<dbReference type="Pfam" id="PF16845">
    <property type="entry name" value="SQAPI"/>
    <property type="match status" value="1"/>
</dbReference>
<evidence type="ECO:0000256" key="3">
    <source>
        <dbReference type="SAM" id="SignalP"/>
    </source>
</evidence>
<dbReference type="Gene3D" id="3.10.450.10">
    <property type="match status" value="1"/>
</dbReference>
<evidence type="ECO:0000259" key="4">
    <source>
        <dbReference type="Pfam" id="PF16845"/>
    </source>
</evidence>
<accession>A0AAN9ES20</accession>
<sequence length="121" mass="13674">MSQQLKMMKVIVLFLVVVPSAIARKEGDWIPIKNINDPKVIGMATFVVNTYDDEMGETLKLEKVIRGETHVLLGTSYRLILSVTNASSSSTIYEARVWTKPTKNDPLFKMLIDFFTPPIDL</sequence>
<dbReference type="Proteomes" id="UP001359559">
    <property type="component" value="Unassembled WGS sequence"/>
</dbReference>